<sequence length="186" mass="21577">MDKFSATRKRVMAYSCASIFLITMSFNIIFAIYFPTKSMSFIIGTLFTNLIAFVFFALVTSYYLRNQIKLGRNIFIFLVFFFICLYTANYSYMIFAVLQAVIANKIDIGDFLIILSVTSDITVYRNLFIENKHLLSYFNFYQDKVFILVSMITFALSVFVVNISLAAKNLFILHKSEEEGKTVTFY</sequence>
<keyword evidence="3" id="KW-1185">Reference proteome</keyword>
<evidence type="ECO:0000256" key="1">
    <source>
        <dbReference type="SAM" id="Phobius"/>
    </source>
</evidence>
<feature type="transmembrane region" description="Helical" evidence="1">
    <location>
        <begin position="108"/>
        <end position="124"/>
    </location>
</feature>
<evidence type="ECO:0000313" key="2">
    <source>
        <dbReference type="EMBL" id="MES1920174.1"/>
    </source>
</evidence>
<dbReference type="EMBL" id="JBDODL010000538">
    <property type="protein sequence ID" value="MES1920174.1"/>
    <property type="molecule type" value="Genomic_DNA"/>
</dbReference>
<organism evidence="2 3">
    <name type="scientific">Bonamia ostreae</name>
    <dbReference type="NCBI Taxonomy" id="126728"/>
    <lineage>
        <taxon>Eukaryota</taxon>
        <taxon>Sar</taxon>
        <taxon>Rhizaria</taxon>
        <taxon>Endomyxa</taxon>
        <taxon>Ascetosporea</taxon>
        <taxon>Haplosporida</taxon>
        <taxon>Bonamia</taxon>
    </lineage>
</organism>
<proteinExistence type="predicted"/>
<dbReference type="Proteomes" id="UP001439008">
    <property type="component" value="Unassembled WGS sequence"/>
</dbReference>
<feature type="transmembrane region" description="Helical" evidence="1">
    <location>
        <begin position="40"/>
        <end position="64"/>
    </location>
</feature>
<keyword evidence="1" id="KW-0472">Membrane</keyword>
<comment type="caution">
    <text evidence="2">The sequence shown here is derived from an EMBL/GenBank/DDBJ whole genome shotgun (WGS) entry which is preliminary data.</text>
</comment>
<gene>
    <name evidence="2" type="ORF">MHBO_001876</name>
</gene>
<accession>A0ABV2AL45</accession>
<reference evidence="2 3" key="1">
    <citation type="journal article" date="2024" name="BMC Biol.">
        <title>Comparative genomics of Ascetosporea gives new insight into the evolutionary basis for animal parasitism in Rhizaria.</title>
        <authorList>
            <person name="Hiltunen Thoren M."/>
            <person name="Onut-Brannstrom I."/>
            <person name="Alfjorden A."/>
            <person name="Peckova H."/>
            <person name="Swords F."/>
            <person name="Hooper C."/>
            <person name="Holzer A.S."/>
            <person name="Bass D."/>
            <person name="Burki F."/>
        </authorList>
    </citation>
    <scope>NUCLEOTIDE SEQUENCE [LARGE SCALE GENOMIC DNA]</scope>
    <source>
        <strain evidence="2">20-A016</strain>
    </source>
</reference>
<protein>
    <recommendedName>
        <fullName evidence="4">NADH dehydrogenase subunit 6</fullName>
    </recommendedName>
</protein>
<name>A0ABV2AL45_9EUKA</name>
<feature type="transmembrane region" description="Helical" evidence="1">
    <location>
        <begin position="76"/>
        <end position="102"/>
    </location>
</feature>
<evidence type="ECO:0000313" key="3">
    <source>
        <dbReference type="Proteomes" id="UP001439008"/>
    </source>
</evidence>
<feature type="transmembrane region" description="Helical" evidence="1">
    <location>
        <begin position="12"/>
        <end position="34"/>
    </location>
</feature>
<evidence type="ECO:0008006" key="4">
    <source>
        <dbReference type="Google" id="ProtNLM"/>
    </source>
</evidence>
<keyword evidence="1" id="KW-1133">Transmembrane helix</keyword>
<keyword evidence="1" id="KW-0812">Transmembrane</keyword>
<feature type="transmembrane region" description="Helical" evidence="1">
    <location>
        <begin position="145"/>
        <end position="167"/>
    </location>
</feature>